<name>A0A437MUL0_9SPHI</name>
<keyword evidence="5 9" id="KW-0798">TonB box</keyword>
<dbReference type="EMBL" id="SACK01000002">
    <property type="protein sequence ID" value="RVU01358.1"/>
    <property type="molecule type" value="Genomic_DNA"/>
</dbReference>
<keyword evidence="13" id="KW-0675">Receptor</keyword>
<evidence type="ECO:0000256" key="2">
    <source>
        <dbReference type="ARBA" id="ARBA00022448"/>
    </source>
</evidence>
<evidence type="ECO:0000313" key="13">
    <source>
        <dbReference type="EMBL" id="RVU01358.1"/>
    </source>
</evidence>
<evidence type="ECO:0000256" key="6">
    <source>
        <dbReference type="ARBA" id="ARBA00023136"/>
    </source>
</evidence>
<keyword evidence="10" id="KW-0732">Signal</keyword>
<evidence type="ECO:0000256" key="5">
    <source>
        <dbReference type="ARBA" id="ARBA00023077"/>
    </source>
</evidence>
<dbReference type="InterPro" id="IPR012910">
    <property type="entry name" value="Plug_dom"/>
</dbReference>
<evidence type="ECO:0000256" key="10">
    <source>
        <dbReference type="SAM" id="SignalP"/>
    </source>
</evidence>
<dbReference type="SUPFAM" id="SSF49464">
    <property type="entry name" value="Carboxypeptidase regulatory domain-like"/>
    <property type="match status" value="1"/>
</dbReference>
<dbReference type="InterPro" id="IPR036942">
    <property type="entry name" value="Beta-barrel_TonB_sf"/>
</dbReference>
<dbReference type="Proteomes" id="UP000282759">
    <property type="component" value="Unassembled WGS sequence"/>
</dbReference>
<reference evidence="13 14" key="1">
    <citation type="submission" date="2019-01" db="EMBL/GenBank/DDBJ databases">
        <authorList>
            <person name="Chen W.-M."/>
        </authorList>
    </citation>
    <scope>NUCLEOTIDE SEQUENCE [LARGE SCALE GENOMIC DNA]</scope>
    <source>
        <strain evidence="13 14">YBJ-36</strain>
    </source>
</reference>
<dbReference type="InterPro" id="IPR008969">
    <property type="entry name" value="CarboxyPept-like_regulatory"/>
</dbReference>
<evidence type="ECO:0000256" key="4">
    <source>
        <dbReference type="ARBA" id="ARBA00022692"/>
    </source>
</evidence>
<evidence type="ECO:0000256" key="9">
    <source>
        <dbReference type="RuleBase" id="RU003357"/>
    </source>
</evidence>
<evidence type="ECO:0000313" key="14">
    <source>
        <dbReference type="Proteomes" id="UP000282759"/>
    </source>
</evidence>
<evidence type="ECO:0000256" key="7">
    <source>
        <dbReference type="ARBA" id="ARBA00023237"/>
    </source>
</evidence>
<feature type="chain" id="PRO_5019008724" evidence="10">
    <location>
        <begin position="25"/>
        <end position="1007"/>
    </location>
</feature>
<dbReference type="FunFam" id="2.170.130.10:FF:000008">
    <property type="entry name" value="SusC/RagA family TonB-linked outer membrane protein"/>
    <property type="match status" value="1"/>
</dbReference>
<dbReference type="Pfam" id="PF13715">
    <property type="entry name" value="CarbopepD_reg_2"/>
    <property type="match status" value="1"/>
</dbReference>
<keyword evidence="14" id="KW-1185">Reference proteome</keyword>
<comment type="similarity">
    <text evidence="8 9">Belongs to the TonB-dependent receptor family.</text>
</comment>
<evidence type="ECO:0000259" key="11">
    <source>
        <dbReference type="Pfam" id="PF00593"/>
    </source>
</evidence>
<keyword evidence="6 8" id="KW-0472">Membrane</keyword>
<protein>
    <submittedName>
        <fullName evidence="13">TonB-dependent receptor</fullName>
    </submittedName>
</protein>
<dbReference type="PROSITE" id="PS52016">
    <property type="entry name" value="TONB_DEPENDENT_REC_3"/>
    <property type="match status" value="1"/>
</dbReference>
<feature type="signal peptide" evidence="10">
    <location>
        <begin position="1"/>
        <end position="24"/>
    </location>
</feature>
<dbReference type="AlphaFoldDB" id="A0A437MUL0"/>
<feature type="domain" description="TonB-dependent receptor-like beta-barrel" evidence="11">
    <location>
        <begin position="393"/>
        <end position="970"/>
    </location>
</feature>
<dbReference type="Gene3D" id="2.170.130.10">
    <property type="entry name" value="TonB-dependent receptor, plug domain"/>
    <property type="match status" value="1"/>
</dbReference>
<dbReference type="InterPro" id="IPR039426">
    <property type="entry name" value="TonB-dep_rcpt-like"/>
</dbReference>
<dbReference type="GO" id="GO:0009279">
    <property type="term" value="C:cell outer membrane"/>
    <property type="evidence" value="ECO:0007669"/>
    <property type="project" value="UniProtKB-SubCell"/>
</dbReference>
<comment type="subcellular location">
    <subcellularLocation>
        <location evidence="1 8">Cell outer membrane</location>
        <topology evidence="1 8">Multi-pass membrane protein</topology>
    </subcellularLocation>
</comment>
<dbReference type="RefSeq" id="WP_127703733.1">
    <property type="nucleotide sequence ID" value="NZ_SACK01000002.1"/>
</dbReference>
<keyword evidence="4 8" id="KW-0812">Transmembrane</keyword>
<keyword evidence="3 8" id="KW-1134">Transmembrane beta strand</keyword>
<comment type="caution">
    <text evidence="13">The sequence shown here is derived from an EMBL/GenBank/DDBJ whole genome shotgun (WGS) entry which is preliminary data.</text>
</comment>
<dbReference type="Pfam" id="PF07715">
    <property type="entry name" value="Plug"/>
    <property type="match status" value="1"/>
</dbReference>
<dbReference type="SUPFAM" id="SSF56935">
    <property type="entry name" value="Porins"/>
    <property type="match status" value="1"/>
</dbReference>
<dbReference type="Pfam" id="PF00593">
    <property type="entry name" value="TonB_dep_Rec_b-barrel"/>
    <property type="match status" value="1"/>
</dbReference>
<dbReference type="InterPro" id="IPR037066">
    <property type="entry name" value="Plug_dom_sf"/>
</dbReference>
<sequence>MRNNYLKNYLLLFALLLVSGVAFAQTGSISGTVTDNKSITLPGVSVSIDGTNIGTATDVNGAFRLNGITSGTHTITAKYIGYGNVSRQVTVTAGQTANIALVMESQAQALNEVVVIGYGTQQRKDVSGSIATVNSRDFQKAVVSSPEQLIAGKVAGVSVISNGGQPGAGSQIRIRGGASLSATNNPLIVIDGVPLSDNGISGAANPLSLINPNDIETFSILKDASAAAIYGSRASNGVVLITTKKGQSGAPKINFNSQVGVSKVSKKVDVFSASEFRDFVNEHGTPEQIALLSDSETDWQDVIYQTAITTDNNINVSGGIGKNFPYRVSVGYLNQDGVLKTDNLKRTSASVNLSPKFFDNHLKVNLNLKGAINKSRFANQGAIGAAVSMNPTFPIYSDNDEFGGYYEITKQGNLETLAPRNPLGLLELRNDNSTVKRSIGNLQLDYSFHFLPDLHANLNLGYDYSSGEGKIFVPDYAAQGYNRITVDGVVHNGTNNQYSQKQQNRVGEFYLSYNKDVKSIESRFDAVAGYSYQIFRNEDAPNGSQNYGFPDLTADNVVVQSRLFPNNVFQNVLISYYGRLNYTFKNRYTLTATVRTDGSSRFAEENRWATFPSGAFAWNAKEESFLQDVDAFSILKLRVGYGITGQQEGIGLYDYRSFYNLSNNAAQYQMGDAYYNMYRPGGYYQNRKWEQTATTNVAVDWGFFNDRLTGTIEYYYKKTKDLLNEVAQPAGTNFRNQIVANIGSMENKGVELTVNSQPVKNKDFTWDLGVNFTYNTNKITQLTIAPDPNYVGARFGNISGGTGNSVLINSVNNPRGAFYVYQQVYNSEGKPLDGVFVDRNGDGIVNDNDLYRYKSIDPKAFFGLSTSVAYKKWTAGLVLRGSIGNYLYNNVFSNTATLRNIFNPVGGYLNNASTNLLETGFSGAGDTYFSSDYYVQNASFLRIDNINVGYNFGKIFNSGANLRLYGNVQNAYVFTKYKGLDPEVNSGIDNNFYPRPRTFVLGLNLDF</sequence>
<keyword evidence="7 8" id="KW-0998">Cell outer membrane</keyword>
<gene>
    <name evidence="13" type="ORF">EOD41_05175</name>
</gene>
<dbReference type="InterPro" id="IPR023996">
    <property type="entry name" value="TonB-dep_OMP_SusC/RagA"/>
</dbReference>
<evidence type="ECO:0000259" key="12">
    <source>
        <dbReference type="Pfam" id="PF07715"/>
    </source>
</evidence>
<accession>A0A437MUL0</accession>
<dbReference type="NCBIfam" id="TIGR04057">
    <property type="entry name" value="SusC_RagA_signa"/>
    <property type="match status" value="1"/>
</dbReference>
<evidence type="ECO:0000256" key="8">
    <source>
        <dbReference type="PROSITE-ProRule" id="PRU01360"/>
    </source>
</evidence>
<proteinExistence type="inferred from homology"/>
<dbReference type="NCBIfam" id="TIGR04056">
    <property type="entry name" value="OMP_RagA_SusC"/>
    <property type="match status" value="1"/>
</dbReference>
<feature type="domain" description="TonB-dependent receptor plug" evidence="12">
    <location>
        <begin position="124"/>
        <end position="238"/>
    </location>
</feature>
<dbReference type="InterPro" id="IPR000531">
    <property type="entry name" value="Beta-barrel_TonB"/>
</dbReference>
<dbReference type="OrthoDB" id="9768177at2"/>
<organism evidence="13 14">
    <name type="scientific">Mucilaginibacter limnophilus</name>
    <dbReference type="NCBI Taxonomy" id="1932778"/>
    <lineage>
        <taxon>Bacteria</taxon>
        <taxon>Pseudomonadati</taxon>
        <taxon>Bacteroidota</taxon>
        <taxon>Sphingobacteriia</taxon>
        <taxon>Sphingobacteriales</taxon>
        <taxon>Sphingobacteriaceae</taxon>
        <taxon>Mucilaginibacter</taxon>
    </lineage>
</organism>
<evidence type="ECO:0000256" key="1">
    <source>
        <dbReference type="ARBA" id="ARBA00004571"/>
    </source>
</evidence>
<dbReference type="Gene3D" id="2.60.40.1120">
    <property type="entry name" value="Carboxypeptidase-like, regulatory domain"/>
    <property type="match status" value="1"/>
</dbReference>
<keyword evidence="2 8" id="KW-0813">Transport</keyword>
<dbReference type="Gene3D" id="2.40.170.20">
    <property type="entry name" value="TonB-dependent receptor, beta-barrel domain"/>
    <property type="match status" value="1"/>
</dbReference>
<evidence type="ECO:0000256" key="3">
    <source>
        <dbReference type="ARBA" id="ARBA00022452"/>
    </source>
</evidence>
<dbReference type="InterPro" id="IPR023997">
    <property type="entry name" value="TonB-dep_OMP_SusC/RagA_CS"/>
</dbReference>